<sequence>MNNYRGISLINTNVKLRSAIGTNRIRNAVENHNILVQEQAGFCTGEECAAQVIALVECVLRRWINEMRPTYGCIRGGCSGFYHAFIVALGHRGVRQSDPSSPPLFYLFINRQAH</sequence>
<reference evidence="1 2" key="1">
    <citation type="submission" date="2022-07" db="EMBL/GenBank/DDBJ databases">
        <title>Genome-wide signatures of adaptation to extreme environments.</title>
        <authorList>
            <person name="Cho C.H."/>
            <person name="Yoon H.S."/>
        </authorList>
    </citation>
    <scope>NUCLEOTIDE SEQUENCE [LARGE SCALE GENOMIC DNA]</scope>
    <source>
        <strain evidence="1 2">108.79 E11</strain>
    </source>
</reference>
<keyword evidence="2" id="KW-1185">Reference proteome</keyword>
<dbReference type="Proteomes" id="UP001300502">
    <property type="component" value="Unassembled WGS sequence"/>
</dbReference>
<proteinExistence type="predicted"/>
<protein>
    <submittedName>
        <fullName evidence="1">Uncharacterized protein</fullName>
    </submittedName>
</protein>
<gene>
    <name evidence="1" type="ORF">GAYE_SCF64G6756</name>
</gene>
<evidence type="ECO:0000313" key="2">
    <source>
        <dbReference type="Proteomes" id="UP001300502"/>
    </source>
</evidence>
<evidence type="ECO:0000313" key="1">
    <source>
        <dbReference type="EMBL" id="KAK4528809.1"/>
    </source>
</evidence>
<comment type="caution">
    <text evidence="1">The sequence shown here is derived from an EMBL/GenBank/DDBJ whole genome shotgun (WGS) entry which is preliminary data.</text>
</comment>
<dbReference type="AlphaFoldDB" id="A0AAV9INJ0"/>
<accession>A0AAV9INJ0</accession>
<organism evidence="1 2">
    <name type="scientific">Galdieria yellowstonensis</name>
    <dbReference type="NCBI Taxonomy" id="3028027"/>
    <lineage>
        <taxon>Eukaryota</taxon>
        <taxon>Rhodophyta</taxon>
        <taxon>Bangiophyceae</taxon>
        <taxon>Galdieriales</taxon>
        <taxon>Galdieriaceae</taxon>
        <taxon>Galdieria</taxon>
    </lineage>
</organism>
<dbReference type="EMBL" id="JANCYU010000069">
    <property type="protein sequence ID" value="KAK4528809.1"/>
    <property type="molecule type" value="Genomic_DNA"/>
</dbReference>
<name>A0AAV9INJ0_9RHOD</name>